<dbReference type="Gene3D" id="3.40.50.1000">
    <property type="entry name" value="HAD superfamily/HAD-like"/>
    <property type="match status" value="1"/>
</dbReference>
<dbReference type="Proteomes" id="UP001530400">
    <property type="component" value="Unassembled WGS sequence"/>
</dbReference>
<gene>
    <name evidence="1" type="ORF">ACHAWO_009772</name>
</gene>
<dbReference type="InterPro" id="IPR023214">
    <property type="entry name" value="HAD_sf"/>
</dbReference>
<organism evidence="1 2">
    <name type="scientific">Cyclotella atomus</name>
    <dbReference type="NCBI Taxonomy" id="382360"/>
    <lineage>
        <taxon>Eukaryota</taxon>
        <taxon>Sar</taxon>
        <taxon>Stramenopiles</taxon>
        <taxon>Ochrophyta</taxon>
        <taxon>Bacillariophyta</taxon>
        <taxon>Coscinodiscophyceae</taxon>
        <taxon>Thalassiosirophycidae</taxon>
        <taxon>Stephanodiscales</taxon>
        <taxon>Stephanodiscaceae</taxon>
        <taxon>Cyclotella</taxon>
    </lineage>
</organism>
<evidence type="ECO:0000313" key="2">
    <source>
        <dbReference type="Proteomes" id="UP001530400"/>
    </source>
</evidence>
<sequence>MIETIRRESLAEMGRRSQKCCSQAIIYSFDQNNEELLSSPILPVGTILLLQESNKHNRVHVIGTAGLCKELQSVGFDVSGGPDPIDTPSGMSPDELAVCAFSEGDIDVLPRFYRSGILRLFMHLIWLVMIRDITRGMALVRSVKAYSGRTATNNVGNPSP</sequence>
<dbReference type="AlphaFoldDB" id="A0ABD3QCW8"/>
<dbReference type="EMBL" id="JALLPJ020000237">
    <property type="protein sequence ID" value="KAL3797899.1"/>
    <property type="molecule type" value="Genomic_DNA"/>
</dbReference>
<keyword evidence="2" id="KW-1185">Reference proteome</keyword>
<reference evidence="1 2" key="1">
    <citation type="submission" date="2024-10" db="EMBL/GenBank/DDBJ databases">
        <title>Updated reference genomes for cyclostephanoid diatoms.</title>
        <authorList>
            <person name="Roberts W.R."/>
            <person name="Alverson A.J."/>
        </authorList>
    </citation>
    <scope>NUCLEOTIDE SEQUENCE [LARGE SCALE GENOMIC DNA]</scope>
    <source>
        <strain evidence="1 2">AJA010-31</strain>
    </source>
</reference>
<proteinExistence type="predicted"/>
<accession>A0ABD3QCW8</accession>
<evidence type="ECO:0000313" key="1">
    <source>
        <dbReference type="EMBL" id="KAL3797899.1"/>
    </source>
</evidence>
<comment type="caution">
    <text evidence="1">The sequence shown here is derived from an EMBL/GenBank/DDBJ whole genome shotgun (WGS) entry which is preliminary data.</text>
</comment>
<protein>
    <submittedName>
        <fullName evidence="1">Uncharacterized protein</fullName>
    </submittedName>
</protein>
<name>A0ABD3QCW8_9STRA</name>